<proteinExistence type="predicted"/>
<reference evidence="2 3" key="1">
    <citation type="submission" date="2020-08" db="EMBL/GenBank/DDBJ databases">
        <title>Plant Genome Project.</title>
        <authorList>
            <person name="Zhang R.-G."/>
        </authorList>
    </citation>
    <scope>NUCLEOTIDE SEQUENCE [LARGE SCALE GENOMIC DNA]</scope>
    <source>
        <tissue evidence="2">Rhizome</tissue>
    </source>
</reference>
<comment type="caution">
    <text evidence="2">The sequence shown here is derived from an EMBL/GenBank/DDBJ whole genome shotgun (WGS) entry which is preliminary data.</text>
</comment>
<evidence type="ECO:0000313" key="2">
    <source>
        <dbReference type="EMBL" id="KAG6500758.1"/>
    </source>
</evidence>
<dbReference type="EMBL" id="JACMSC010000011">
    <property type="protein sequence ID" value="KAG6500758.1"/>
    <property type="molecule type" value="Genomic_DNA"/>
</dbReference>
<gene>
    <name evidence="2" type="ORF">ZIOFF_040611</name>
</gene>
<dbReference type="Proteomes" id="UP000734854">
    <property type="component" value="Unassembled WGS sequence"/>
</dbReference>
<organism evidence="2 3">
    <name type="scientific">Zingiber officinale</name>
    <name type="common">Ginger</name>
    <name type="synonym">Amomum zingiber</name>
    <dbReference type="NCBI Taxonomy" id="94328"/>
    <lineage>
        <taxon>Eukaryota</taxon>
        <taxon>Viridiplantae</taxon>
        <taxon>Streptophyta</taxon>
        <taxon>Embryophyta</taxon>
        <taxon>Tracheophyta</taxon>
        <taxon>Spermatophyta</taxon>
        <taxon>Magnoliopsida</taxon>
        <taxon>Liliopsida</taxon>
        <taxon>Zingiberales</taxon>
        <taxon>Zingiberaceae</taxon>
        <taxon>Zingiber</taxon>
    </lineage>
</organism>
<keyword evidence="3" id="KW-1185">Reference proteome</keyword>
<keyword evidence="1" id="KW-0732">Signal</keyword>
<feature type="chain" id="PRO_5035255407" evidence="1">
    <location>
        <begin position="23"/>
        <end position="76"/>
    </location>
</feature>
<evidence type="ECO:0000256" key="1">
    <source>
        <dbReference type="SAM" id="SignalP"/>
    </source>
</evidence>
<evidence type="ECO:0000313" key="3">
    <source>
        <dbReference type="Proteomes" id="UP000734854"/>
    </source>
</evidence>
<dbReference type="AlphaFoldDB" id="A0A8J5GFW7"/>
<feature type="signal peptide" evidence="1">
    <location>
        <begin position="1"/>
        <end position="22"/>
    </location>
</feature>
<sequence>MGVTGKVASAVWLLLLVAAVDSLPPEDPWPCFCPCMKDQCMVIPGVTKEICAGACDRGCRNSGVPGQPNPNEFCGF</sequence>
<protein>
    <submittedName>
        <fullName evidence="2">Uncharacterized protein</fullName>
    </submittedName>
</protein>
<name>A0A8J5GFW7_ZINOF</name>
<accession>A0A8J5GFW7</accession>